<dbReference type="NCBIfam" id="TIGR03083">
    <property type="entry name" value="maleylpyruvate isomerase family mycothiol-dependent enzyme"/>
    <property type="match status" value="1"/>
</dbReference>
<evidence type="ECO:0000313" key="3">
    <source>
        <dbReference type="Proteomes" id="UP000294071"/>
    </source>
</evidence>
<reference evidence="2 3" key="1">
    <citation type="submission" date="2019-01" db="EMBL/GenBank/DDBJ databases">
        <title>Novel species of Nocardioides.</title>
        <authorList>
            <person name="Liu Q."/>
            <person name="Xin Y.-H."/>
        </authorList>
    </citation>
    <scope>NUCLEOTIDE SEQUENCE [LARGE SCALE GENOMIC DNA]</scope>
    <source>
        <strain evidence="2 3">CGMCC 4.6882</strain>
    </source>
</reference>
<accession>A0A4Q2RYB8</accession>
<dbReference type="InterPro" id="IPR017517">
    <property type="entry name" value="Maleyloyr_isom"/>
</dbReference>
<evidence type="ECO:0000259" key="1">
    <source>
        <dbReference type="Pfam" id="PF11716"/>
    </source>
</evidence>
<dbReference type="EMBL" id="SDWT01000001">
    <property type="protein sequence ID" value="RYB93806.1"/>
    <property type="molecule type" value="Genomic_DNA"/>
</dbReference>
<comment type="caution">
    <text evidence="2">The sequence shown here is derived from an EMBL/GenBank/DDBJ whole genome shotgun (WGS) entry which is preliminary data.</text>
</comment>
<keyword evidence="3" id="KW-1185">Reference proteome</keyword>
<dbReference type="Pfam" id="PF11716">
    <property type="entry name" value="MDMPI_N"/>
    <property type="match status" value="1"/>
</dbReference>
<dbReference type="AlphaFoldDB" id="A0A4Q2RYB8"/>
<dbReference type="GO" id="GO:0046872">
    <property type="term" value="F:metal ion binding"/>
    <property type="evidence" value="ECO:0007669"/>
    <property type="project" value="InterPro"/>
</dbReference>
<dbReference type="Gene3D" id="1.20.120.450">
    <property type="entry name" value="dinb family like domain"/>
    <property type="match status" value="1"/>
</dbReference>
<evidence type="ECO:0000313" key="2">
    <source>
        <dbReference type="EMBL" id="RYB93806.1"/>
    </source>
</evidence>
<dbReference type="SUPFAM" id="SSF109854">
    <property type="entry name" value="DinB/YfiT-like putative metalloenzymes"/>
    <property type="match status" value="1"/>
</dbReference>
<name>A0A4Q2RYB8_9ACTN</name>
<dbReference type="Proteomes" id="UP000294071">
    <property type="component" value="Unassembled WGS sequence"/>
</dbReference>
<protein>
    <submittedName>
        <fullName evidence="2">TIGR03086 family protein</fullName>
    </submittedName>
</protein>
<feature type="domain" description="Mycothiol-dependent maleylpyruvate isomerase metal-binding" evidence="1">
    <location>
        <begin position="8"/>
        <end position="97"/>
    </location>
</feature>
<organism evidence="2 3">
    <name type="scientific">Nocardioides oleivorans</name>
    <dbReference type="NCBI Taxonomy" id="273676"/>
    <lineage>
        <taxon>Bacteria</taxon>
        <taxon>Bacillati</taxon>
        <taxon>Actinomycetota</taxon>
        <taxon>Actinomycetes</taxon>
        <taxon>Propionibacteriales</taxon>
        <taxon>Nocardioidaceae</taxon>
        <taxon>Nocardioides</taxon>
    </lineage>
</organism>
<dbReference type="InterPro" id="IPR034660">
    <property type="entry name" value="DinB/YfiT-like"/>
</dbReference>
<dbReference type="OrthoDB" id="5185819at2"/>
<gene>
    <name evidence="2" type="ORF">EUA93_05190</name>
</gene>
<proteinExistence type="predicted"/>
<dbReference type="InterPro" id="IPR017520">
    <property type="entry name" value="CHP03086"/>
</dbReference>
<dbReference type="InterPro" id="IPR024344">
    <property type="entry name" value="MDMPI_metal-binding"/>
</dbReference>
<sequence length="178" mass="18754">MTSSVDTLEAALDQAGRALDAVGTHQLDNPSTCVGWTVRELASHVAASPDRFAQMARGEEVDWAADPGIADGEHASRFRASADAFLAGVRGLPEEQQGSAAFAVAEYAVHSWDLVHSTGSDVELDDAVAETALATMQQGLTDENRSGAFDPEVPLPDDATAYERLVAFAGRNPRAFPG</sequence>
<dbReference type="NCBIfam" id="TIGR03086">
    <property type="entry name" value="TIGR03086 family metal-binding protein"/>
    <property type="match status" value="1"/>
</dbReference>
<dbReference type="RefSeq" id="WP_129399163.1">
    <property type="nucleotide sequence ID" value="NZ_SDWT01000001.1"/>
</dbReference>